<keyword evidence="2" id="KW-0677">Repeat</keyword>
<dbReference type="PROSITE" id="PS50082">
    <property type="entry name" value="WD_REPEATS_2"/>
    <property type="match status" value="3"/>
</dbReference>
<dbReference type="Pfam" id="PF00400">
    <property type="entry name" value="WD40"/>
    <property type="match status" value="5"/>
</dbReference>
<dbReference type="InterPro" id="IPR036322">
    <property type="entry name" value="WD40_repeat_dom_sf"/>
</dbReference>
<protein>
    <submittedName>
        <fullName evidence="6">Uncharacterized protein</fullName>
    </submittedName>
</protein>
<evidence type="ECO:0000256" key="3">
    <source>
        <dbReference type="ARBA" id="ARBA00038343"/>
    </source>
</evidence>
<feature type="region of interest" description="Disordered" evidence="5">
    <location>
        <begin position="558"/>
        <end position="582"/>
    </location>
</feature>
<organism evidence="6">
    <name type="scientific">Amphimedon queenslandica</name>
    <name type="common">Sponge</name>
    <dbReference type="NCBI Taxonomy" id="400682"/>
    <lineage>
        <taxon>Eukaryota</taxon>
        <taxon>Metazoa</taxon>
        <taxon>Porifera</taxon>
        <taxon>Demospongiae</taxon>
        <taxon>Heteroscleromorpha</taxon>
        <taxon>Haplosclerida</taxon>
        <taxon>Niphatidae</taxon>
        <taxon>Amphimedon</taxon>
    </lineage>
</organism>
<evidence type="ECO:0000313" key="7">
    <source>
        <dbReference type="Proteomes" id="UP000007879"/>
    </source>
</evidence>
<sequence length="582" mass="64575">MSKEDEDISAVMGFSGFGRSKTARKFDIDAMFKETLSTAQASQVKDKPQTLEENEEEGDDMIGPPIPVNLSAPNEEEEEGKEEEEEEEMGEVDDEFEKRFPLTNEVVMDHGAKPVSALGLDPAGARLITGCYGYDVKLWDFGGMDATLNCFRTLTPCGSHPICTAQYNHTGELILVASGNAQAIVMDRDGQTVAECPKGWQYIADMTNTNGHISMINNACWHPFHRDQFITCSNDCTVRIWEVEEAAKKQKHVIKSRSKQGKKTPITTCTYSRDGKYIAGAGIDGSIAMWKGDGPYVRPSLANYNAHVPDTETSCLCFAHDNHTLVSRGGDSTLKVWDIRKFRDPVSTVSDLFNHYSVTDCSFNPDETIIITGTSAQKQKDSTGELLFFDRSLNQLHKLTTPDSSVIRTLWHPKLNQIFIGCSSGDVKVFFSDKYSHRGPKMSLNKRKRGRADIVTSVGMRVLTPHALPMFRDEEMKTLKRQRQKERKDPILSHKPALPVTGKGVDGRVASGGGSSIGAYMRKMVALEKAVDKDEDPREALLKYAKISEENPMYVNPAYKKTQPVPVFQEGGGGDSDDEENS</sequence>
<feature type="repeat" description="WD" evidence="4">
    <location>
        <begin position="209"/>
        <end position="251"/>
    </location>
</feature>
<dbReference type="InParanoid" id="A0A1X7URA6"/>
<dbReference type="OrthoDB" id="10264376at2759"/>
<dbReference type="SMART" id="SM00320">
    <property type="entry name" value="WD40"/>
    <property type="match status" value="7"/>
</dbReference>
<accession>A0A1X7URA6</accession>
<reference evidence="7" key="1">
    <citation type="journal article" date="2010" name="Nature">
        <title>The Amphimedon queenslandica genome and the evolution of animal complexity.</title>
        <authorList>
            <person name="Srivastava M."/>
            <person name="Simakov O."/>
            <person name="Chapman J."/>
            <person name="Fahey B."/>
            <person name="Gauthier M.E."/>
            <person name="Mitros T."/>
            <person name="Richards G.S."/>
            <person name="Conaco C."/>
            <person name="Dacre M."/>
            <person name="Hellsten U."/>
            <person name="Larroux C."/>
            <person name="Putnam N.H."/>
            <person name="Stanke M."/>
            <person name="Adamska M."/>
            <person name="Darling A."/>
            <person name="Degnan S.M."/>
            <person name="Oakley T.H."/>
            <person name="Plachetzki D.C."/>
            <person name="Zhai Y."/>
            <person name="Adamski M."/>
            <person name="Calcino A."/>
            <person name="Cummins S.F."/>
            <person name="Goodstein D.M."/>
            <person name="Harris C."/>
            <person name="Jackson D.J."/>
            <person name="Leys S.P."/>
            <person name="Shu S."/>
            <person name="Woodcroft B.J."/>
            <person name="Vervoort M."/>
            <person name="Kosik K.S."/>
            <person name="Manning G."/>
            <person name="Degnan B.M."/>
            <person name="Rokhsar D.S."/>
        </authorList>
    </citation>
    <scope>NUCLEOTIDE SEQUENCE [LARGE SCALE GENOMIC DNA]</scope>
</reference>
<reference evidence="6" key="2">
    <citation type="submission" date="2017-05" db="UniProtKB">
        <authorList>
            <consortium name="EnsemblMetazoa"/>
        </authorList>
    </citation>
    <scope>IDENTIFICATION</scope>
</reference>
<dbReference type="PANTHER" id="PTHR16017">
    <property type="entry name" value="GASTRULATION DEFECTIVE PROTEIN 1-RELATED"/>
    <property type="match status" value="1"/>
</dbReference>
<dbReference type="GO" id="GO:0005634">
    <property type="term" value="C:nucleus"/>
    <property type="evidence" value="ECO:0007669"/>
    <property type="project" value="TreeGrafter"/>
</dbReference>
<dbReference type="KEGG" id="aqu:100641426"/>
<dbReference type="InterPro" id="IPR051858">
    <property type="entry name" value="WD_repeat_GAD-1"/>
</dbReference>
<dbReference type="Gene3D" id="2.130.10.10">
    <property type="entry name" value="YVTN repeat-like/Quinoprotein amine dehydrogenase"/>
    <property type="match status" value="2"/>
</dbReference>
<proteinExistence type="inferred from homology"/>
<dbReference type="InterPro" id="IPR015943">
    <property type="entry name" value="WD40/YVTN_repeat-like_dom_sf"/>
</dbReference>
<evidence type="ECO:0000256" key="5">
    <source>
        <dbReference type="SAM" id="MobiDB-lite"/>
    </source>
</evidence>
<feature type="region of interest" description="Disordered" evidence="5">
    <location>
        <begin position="37"/>
        <end position="94"/>
    </location>
</feature>
<dbReference type="InterPro" id="IPR001680">
    <property type="entry name" value="WD40_rpt"/>
</dbReference>
<dbReference type="SUPFAM" id="SSF50978">
    <property type="entry name" value="WD40 repeat-like"/>
    <property type="match status" value="1"/>
</dbReference>
<keyword evidence="1 4" id="KW-0853">WD repeat</keyword>
<dbReference type="AlphaFoldDB" id="A0A1X7URA6"/>
<feature type="compositionally biased region" description="Acidic residues" evidence="5">
    <location>
        <begin position="74"/>
        <end position="94"/>
    </location>
</feature>
<gene>
    <name evidence="6" type="primary">100641426</name>
</gene>
<dbReference type="PANTHER" id="PTHR16017:SF0">
    <property type="entry name" value="WD REPEAT-CONTAINING PROTEIN 70"/>
    <property type="match status" value="1"/>
</dbReference>
<name>A0A1X7URA6_AMPQE</name>
<dbReference type="OMA" id="KGDQYIT"/>
<evidence type="ECO:0000256" key="1">
    <source>
        <dbReference type="ARBA" id="ARBA00022574"/>
    </source>
</evidence>
<feature type="repeat" description="WD" evidence="4">
    <location>
        <begin position="259"/>
        <end position="291"/>
    </location>
</feature>
<keyword evidence="7" id="KW-1185">Reference proteome</keyword>
<dbReference type="Proteomes" id="UP000007879">
    <property type="component" value="Unassembled WGS sequence"/>
</dbReference>
<evidence type="ECO:0000313" key="6">
    <source>
        <dbReference type="EnsemblMetazoa" id="Aqu2.1.30308_001"/>
    </source>
</evidence>
<dbReference type="eggNOG" id="KOG0772">
    <property type="taxonomic scope" value="Eukaryota"/>
</dbReference>
<feature type="repeat" description="WD" evidence="4">
    <location>
        <begin position="316"/>
        <end position="340"/>
    </location>
</feature>
<dbReference type="EnsemblMetazoa" id="Aqu2.1.30308_001">
    <property type="protein sequence ID" value="Aqu2.1.30308_001"/>
    <property type="gene ID" value="Aqu2.1.30308"/>
</dbReference>
<dbReference type="EnsemblMetazoa" id="XM_019997205.1">
    <property type="protein sequence ID" value="XP_019852764.1"/>
    <property type="gene ID" value="LOC100641426"/>
</dbReference>
<dbReference type="GO" id="GO:0035861">
    <property type="term" value="C:site of double-strand break"/>
    <property type="evidence" value="ECO:0007669"/>
    <property type="project" value="TreeGrafter"/>
</dbReference>
<comment type="similarity">
    <text evidence="3">Belongs to the WD repeat GAD-1 family.</text>
</comment>
<evidence type="ECO:0000256" key="4">
    <source>
        <dbReference type="PROSITE-ProRule" id="PRU00221"/>
    </source>
</evidence>
<evidence type="ECO:0000256" key="2">
    <source>
        <dbReference type="ARBA" id="ARBA00022737"/>
    </source>
</evidence>
<dbReference type="STRING" id="400682.A0A1X7URA6"/>